<organism evidence="4 5">
    <name type="scientific">Bauldia litoralis</name>
    <dbReference type="NCBI Taxonomy" id="665467"/>
    <lineage>
        <taxon>Bacteria</taxon>
        <taxon>Pseudomonadati</taxon>
        <taxon>Pseudomonadota</taxon>
        <taxon>Alphaproteobacteria</taxon>
        <taxon>Hyphomicrobiales</taxon>
        <taxon>Kaistiaceae</taxon>
        <taxon>Bauldia</taxon>
    </lineage>
</organism>
<dbReference type="Proteomes" id="UP000199071">
    <property type="component" value="Unassembled WGS sequence"/>
</dbReference>
<dbReference type="OrthoDB" id="6182349at2"/>
<dbReference type="Gene3D" id="3.40.630.30">
    <property type="match status" value="1"/>
</dbReference>
<dbReference type="PROSITE" id="PS51186">
    <property type="entry name" value="GNAT"/>
    <property type="match status" value="1"/>
</dbReference>
<evidence type="ECO:0000256" key="1">
    <source>
        <dbReference type="ARBA" id="ARBA00022679"/>
    </source>
</evidence>
<keyword evidence="5" id="KW-1185">Reference proteome</keyword>
<evidence type="ECO:0000259" key="3">
    <source>
        <dbReference type="PROSITE" id="PS51186"/>
    </source>
</evidence>
<sequence length="168" mass="18337">MTTPTIAPIAGADAATRSALLDLNNDHARETSLLTPASWDSMVATAFSATVVDGGAAFLIAFDQSAAYDSPNFLWFRERLPRFVYVDRIVVAADDRGRGLARHLYEDLFGKARATGFDRIVCEVNSEPPNPGSDAFHGRMGFTEMGRAELIDRGKTVRYLVRILDAAP</sequence>
<dbReference type="InterPro" id="IPR050832">
    <property type="entry name" value="Bact_Acetyltransf"/>
</dbReference>
<dbReference type="CDD" id="cd04301">
    <property type="entry name" value="NAT_SF"/>
    <property type="match status" value="1"/>
</dbReference>
<dbReference type="PIRSF" id="PIRSF028520">
    <property type="entry name" value="UCP028520"/>
    <property type="match status" value="1"/>
</dbReference>
<dbReference type="InterPro" id="IPR016890">
    <property type="entry name" value="UCP028520"/>
</dbReference>
<dbReference type="STRING" id="665467.SAMN02982931_01740"/>
<dbReference type="PANTHER" id="PTHR43877:SF2">
    <property type="entry name" value="AMINOALKYLPHOSPHONATE N-ACETYLTRANSFERASE-RELATED"/>
    <property type="match status" value="1"/>
</dbReference>
<name>A0A1G6BQZ6_9HYPH</name>
<dbReference type="SUPFAM" id="SSF55729">
    <property type="entry name" value="Acyl-CoA N-acyltransferases (Nat)"/>
    <property type="match status" value="1"/>
</dbReference>
<proteinExistence type="predicted"/>
<dbReference type="InterPro" id="IPR000182">
    <property type="entry name" value="GNAT_dom"/>
</dbReference>
<feature type="domain" description="N-acetyltransferase" evidence="3">
    <location>
        <begin position="7"/>
        <end position="164"/>
    </location>
</feature>
<gene>
    <name evidence="4" type="ORF">SAMN02982931_01740</name>
</gene>
<dbReference type="AlphaFoldDB" id="A0A1G6BQZ6"/>
<evidence type="ECO:0000256" key="2">
    <source>
        <dbReference type="ARBA" id="ARBA00023315"/>
    </source>
</evidence>
<dbReference type="GO" id="GO:0016747">
    <property type="term" value="F:acyltransferase activity, transferring groups other than amino-acyl groups"/>
    <property type="evidence" value="ECO:0007669"/>
    <property type="project" value="InterPro"/>
</dbReference>
<keyword evidence="2" id="KW-0012">Acyltransferase</keyword>
<dbReference type="Pfam" id="PF00583">
    <property type="entry name" value="Acetyltransf_1"/>
    <property type="match status" value="1"/>
</dbReference>
<keyword evidence="1" id="KW-0808">Transferase</keyword>
<dbReference type="PANTHER" id="PTHR43877">
    <property type="entry name" value="AMINOALKYLPHOSPHONATE N-ACETYLTRANSFERASE-RELATED-RELATED"/>
    <property type="match status" value="1"/>
</dbReference>
<evidence type="ECO:0000313" key="5">
    <source>
        <dbReference type="Proteomes" id="UP000199071"/>
    </source>
</evidence>
<accession>A0A1G6BQZ6</accession>
<reference evidence="4 5" key="1">
    <citation type="submission" date="2016-10" db="EMBL/GenBank/DDBJ databases">
        <authorList>
            <person name="de Groot N.N."/>
        </authorList>
    </citation>
    <scope>NUCLEOTIDE SEQUENCE [LARGE SCALE GENOMIC DNA]</scope>
    <source>
        <strain evidence="4 5">ATCC 35022</strain>
    </source>
</reference>
<protein>
    <recommendedName>
        <fullName evidence="3">N-acetyltransferase domain-containing protein</fullName>
    </recommendedName>
</protein>
<dbReference type="EMBL" id="FMXQ01000003">
    <property type="protein sequence ID" value="SDB22997.1"/>
    <property type="molecule type" value="Genomic_DNA"/>
</dbReference>
<dbReference type="InterPro" id="IPR016181">
    <property type="entry name" value="Acyl_CoA_acyltransferase"/>
</dbReference>
<evidence type="ECO:0000313" key="4">
    <source>
        <dbReference type="EMBL" id="SDB22997.1"/>
    </source>
</evidence>
<dbReference type="RefSeq" id="WP_090876016.1">
    <property type="nucleotide sequence ID" value="NZ_FMXQ01000003.1"/>
</dbReference>